<name>A0A4R3MRL5_9FIRM</name>
<dbReference type="PANTHER" id="PTHR43806">
    <property type="entry name" value="PEPTIDASE S8"/>
    <property type="match status" value="1"/>
</dbReference>
<dbReference type="PIRSF" id="PIRSF037894">
    <property type="entry name" value="Subtilisin_rel_CspABC"/>
    <property type="match status" value="1"/>
</dbReference>
<dbReference type="SUPFAM" id="SSF52743">
    <property type="entry name" value="Subtilisin-like"/>
    <property type="match status" value="1"/>
</dbReference>
<dbReference type="InterPro" id="IPR023827">
    <property type="entry name" value="Peptidase_S8_Asp-AS"/>
</dbReference>
<feature type="active site" description="Charge relay system" evidence="5 6">
    <location>
        <position position="185"/>
    </location>
</feature>
<evidence type="ECO:0000256" key="6">
    <source>
        <dbReference type="PROSITE-ProRule" id="PRU01240"/>
    </source>
</evidence>
<gene>
    <name evidence="8" type="ORF">EDC18_101451</name>
</gene>
<organism evidence="8 9">
    <name type="scientific">Natranaerovirga pectinivora</name>
    <dbReference type="NCBI Taxonomy" id="682400"/>
    <lineage>
        <taxon>Bacteria</taxon>
        <taxon>Bacillati</taxon>
        <taxon>Bacillota</taxon>
        <taxon>Clostridia</taxon>
        <taxon>Lachnospirales</taxon>
        <taxon>Natranaerovirgaceae</taxon>
        <taxon>Natranaerovirga</taxon>
    </lineage>
</organism>
<dbReference type="GO" id="GO:0004252">
    <property type="term" value="F:serine-type endopeptidase activity"/>
    <property type="evidence" value="ECO:0007669"/>
    <property type="project" value="UniProtKB-UniRule"/>
</dbReference>
<dbReference type="InterPro" id="IPR015500">
    <property type="entry name" value="Peptidase_S8_subtilisin-rel"/>
</dbReference>
<dbReference type="OrthoDB" id="9762689at2"/>
<dbReference type="InterPro" id="IPR034045">
    <property type="entry name" value="Pep_S8_CspA-like"/>
</dbReference>
<comment type="similarity">
    <text evidence="1 6">Belongs to the peptidase S8 family.</text>
</comment>
<keyword evidence="3 6" id="KW-0378">Hydrolase</keyword>
<accession>A0A4R3MRL5</accession>
<comment type="caution">
    <text evidence="8">The sequence shown here is derived from an EMBL/GenBank/DDBJ whole genome shotgun (WGS) entry which is preliminary data.</text>
</comment>
<dbReference type="InterPro" id="IPR017310">
    <property type="entry name" value="Pept_S8A_subtilisin_clostridia"/>
</dbReference>
<dbReference type="InterPro" id="IPR036852">
    <property type="entry name" value="Peptidase_S8/S53_dom_sf"/>
</dbReference>
<keyword evidence="9" id="KW-1185">Reference proteome</keyword>
<feature type="domain" description="Peptidase S8/S53" evidence="7">
    <location>
        <begin position="108"/>
        <end position="323"/>
    </location>
</feature>
<dbReference type="CDD" id="cd07478">
    <property type="entry name" value="Peptidases_S8_CspA-like"/>
    <property type="match status" value="1"/>
</dbReference>
<dbReference type="PANTHER" id="PTHR43806:SF11">
    <property type="entry name" value="CEREVISIN-RELATED"/>
    <property type="match status" value="1"/>
</dbReference>
<dbReference type="AlphaFoldDB" id="A0A4R3MRL5"/>
<evidence type="ECO:0000256" key="3">
    <source>
        <dbReference type="ARBA" id="ARBA00022801"/>
    </source>
</evidence>
<dbReference type="PROSITE" id="PS51892">
    <property type="entry name" value="SUBTILASE"/>
    <property type="match status" value="1"/>
</dbReference>
<evidence type="ECO:0000256" key="2">
    <source>
        <dbReference type="ARBA" id="ARBA00022670"/>
    </source>
</evidence>
<dbReference type="InterPro" id="IPR050131">
    <property type="entry name" value="Peptidase_S8_subtilisin-like"/>
</dbReference>
<dbReference type="Gene3D" id="2.60.120.1290">
    <property type="match status" value="1"/>
</dbReference>
<dbReference type="Proteomes" id="UP000294902">
    <property type="component" value="Unassembled WGS sequence"/>
</dbReference>
<evidence type="ECO:0000256" key="5">
    <source>
        <dbReference type="PIRSR" id="PIRSR615500-1"/>
    </source>
</evidence>
<dbReference type="EMBL" id="SMAL01000001">
    <property type="protein sequence ID" value="TCT17153.1"/>
    <property type="molecule type" value="Genomic_DNA"/>
</dbReference>
<dbReference type="Gene3D" id="3.40.50.200">
    <property type="entry name" value="Peptidase S8/S53 domain"/>
    <property type="match status" value="1"/>
</dbReference>
<dbReference type="PRINTS" id="PR00723">
    <property type="entry name" value="SUBTILISIN"/>
</dbReference>
<dbReference type="PROSITE" id="PS00136">
    <property type="entry name" value="SUBTILASE_ASP"/>
    <property type="match status" value="1"/>
</dbReference>
<sequence length="577" mass="63623">MDEDKKLQGSELIRIDCREAIVSEDFADLIVAYEGNITQALIDYNAICYQIINENVAVLHTSLAISIAIGTSDDIRNIPRLLGPYGTLSVDRSGILPFHTHPYIPLRGTGVIIGFVDSGIDYTNPAFIKRNNTSKILSIWDQTIQEGLPPSNFQYGTEYTNNDINIALQSENPYEVVPSIDETGHGTFLAGIAAGVAIDDTFVGAAPEADVIMVKLKPGKKYIRDFYLIEEDAIVYQDNDIIMGIQYLVDKAASVNRPLVICLGIGTNLDGHDGTSLLEEFINTIGDITGKAIIVAAGNEANLRHHFTNVYPYNTPYQDTEVIVGGNERGLFINIWAQAPDIYSIAILSPTGEFISRVPPIERWKEYTLWLERTEIYIKYISIEPRTGSQLILIRIKEPTEGVWTLRIIGEVVVVGQYSIYLDREGWILPTTSFFISSIFSTVTVPGTAKTPITVGAYNHYDESLYISSGRGPTRAGVLKPELVAPGVNVIGPLPFNQLGVMTGTSVAAAHVAGAAALLFQWGIVLGNNPQMNTRAIKQILIRGAERKGLYEFPNNLWGYGMLNLFRSFEILRGRRS</sequence>
<keyword evidence="4 6" id="KW-0720">Serine protease</keyword>
<dbReference type="GO" id="GO:0006508">
    <property type="term" value="P:proteolysis"/>
    <property type="evidence" value="ECO:0007669"/>
    <property type="project" value="UniProtKB-KW"/>
</dbReference>
<feature type="domain" description="Peptidase S8/S53" evidence="7">
    <location>
        <begin position="441"/>
        <end position="561"/>
    </location>
</feature>
<feature type="active site" description="Charge relay system" evidence="5 6">
    <location>
        <position position="506"/>
    </location>
</feature>
<dbReference type="InterPro" id="IPR000209">
    <property type="entry name" value="Peptidase_S8/S53_dom"/>
</dbReference>
<keyword evidence="2 6" id="KW-0645">Protease</keyword>
<evidence type="ECO:0000313" key="8">
    <source>
        <dbReference type="EMBL" id="TCT17153.1"/>
    </source>
</evidence>
<evidence type="ECO:0000256" key="4">
    <source>
        <dbReference type="ARBA" id="ARBA00022825"/>
    </source>
</evidence>
<feature type="active site" description="Charge relay system" evidence="5 6">
    <location>
        <position position="117"/>
    </location>
</feature>
<evidence type="ECO:0000313" key="9">
    <source>
        <dbReference type="Proteomes" id="UP000294902"/>
    </source>
</evidence>
<evidence type="ECO:0000259" key="7">
    <source>
        <dbReference type="Pfam" id="PF00082"/>
    </source>
</evidence>
<reference evidence="8 9" key="1">
    <citation type="submission" date="2019-03" db="EMBL/GenBank/DDBJ databases">
        <title>Genomic Encyclopedia of Type Strains, Phase IV (KMG-IV): sequencing the most valuable type-strain genomes for metagenomic binning, comparative biology and taxonomic classification.</title>
        <authorList>
            <person name="Goeker M."/>
        </authorList>
    </citation>
    <scope>NUCLEOTIDE SEQUENCE [LARGE SCALE GENOMIC DNA]</scope>
    <source>
        <strain evidence="8 9">DSM 24629</strain>
    </source>
</reference>
<dbReference type="Pfam" id="PF00082">
    <property type="entry name" value="Peptidase_S8"/>
    <property type="match status" value="2"/>
</dbReference>
<protein>
    <submittedName>
        <fullName evidence="8">Subtilase family protein</fullName>
    </submittedName>
</protein>
<evidence type="ECO:0000256" key="1">
    <source>
        <dbReference type="ARBA" id="ARBA00011073"/>
    </source>
</evidence>
<proteinExistence type="inferred from homology"/>
<dbReference type="RefSeq" id="WP_132249807.1">
    <property type="nucleotide sequence ID" value="NZ_SMAL01000001.1"/>
</dbReference>